<dbReference type="Pfam" id="PF13445">
    <property type="entry name" value="zf-RING_UBOX"/>
    <property type="match status" value="1"/>
</dbReference>
<dbReference type="Ensembl" id="ENSCMIT00000004525.1">
    <property type="protein sequence ID" value="ENSCMIP00000004363.1"/>
    <property type="gene ID" value="ENSCMIG00000002593.1"/>
</dbReference>
<dbReference type="InterPro" id="IPR013320">
    <property type="entry name" value="ConA-like_dom_sf"/>
</dbReference>
<dbReference type="GO" id="GO:0008270">
    <property type="term" value="F:zinc ion binding"/>
    <property type="evidence" value="ECO:0007669"/>
    <property type="project" value="UniProtKB-KW"/>
</dbReference>
<dbReference type="Pfam" id="PF00643">
    <property type="entry name" value="zf-B_box"/>
    <property type="match status" value="1"/>
</dbReference>
<dbReference type="SMART" id="SM00336">
    <property type="entry name" value="BBOX"/>
    <property type="match status" value="1"/>
</dbReference>
<dbReference type="SMART" id="SM00449">
    <property type="entry name" value="SPRY"/>
    <property type="match status" value="1"/>
</dbReference>
<dbReference type="Pfam" id="PF00622">
    <property type="entry name" value="SPRY"/>
    <property type="match status" value="1"/>
</dbReference>
<dbReference type="CDD" id="cd19762">
    <property type="entry name" value="Bbox2_TRIM7-like"/>
    <property type="match status" value="1"/>
</dbReference>
<protein>
    <submittedName>
        <fullName evidence="8">Uncharacterized protein</fullName>
    </submittedName>
</protein>
<reference evidence="9" key="1">
    <citation type="journal article" date="2006" name="Science">
        <title>Ancient noncoding elements conserved in the human genome.</title>
        <authorList>
            <person name="Venkatesh B."/>
            <person name="Kirkness E.F."/>
            <person name="Loh Y.H."/>
            <person name="Halpern A.L."/>
            <person name="Lee A.P."/>
            <person name="Johnson J."/>
            <person name="Dandona N."/>
            <person name="Viswanathan L.D."/>
            <person name="Tay A."/>
            <person name="Venter J.C."/>
            <person name="Strausberg R.L."/>
            <person name="Brenner S."/>
        </authorList>
    </citation>
    <scope>NUCLEOTIDE SEQUENCE [LARGE SCALE GENOMIC DNA]</scope>
</reference>
<dbReference type="InterPro" id="IPR001841">
    <property type="entry name" value="Znf_RING"/>
</dbReference>
<dbReference type="AlphaFoldDB" id="A0A4W3GKT8"/>
<dbReference type="GeneTree" id="ENSGT01030000234669"/>
<evidence type="ECO:0000259" key="5">
    <source>
        <dbReference type="PROSITE" id="PS50089"/>
    </source>
</evidence>
<dbReference type="Gene3D" id="3.30.40.10">
    <property type="entry name" value="Zinc/RING finger domain, C3HC4 (zinc finger)"/>
    <property type="match status" value="1"/>
</dbReference>
<dbReference type="InterPro" id="IPR043136">
    <property type="entry name" value="B30.2/SPRY_sf"/>
</dbReference>
<dbReference type="InterPro" id="IPR017907">
    <property type="entry name" value="Znf_RING_CS"/>
</dbReference>
<evidence type="ECO:0000259" key="6">
    <source>
        <dbReference type="PROSITE" id="PS50119"/>
    </source>
</evidence>
<dbReference type="InterPro" id="IPR003877">
    <property type="entry name" value="SPRY_dom"/>
</dbReference>
<dbReference type="InterPro" id="IPR027370">
    <property type="entry name" value="Znf-RING_euk"/>
</dbReference>
<dbReference type="SMART" id="SM00589">
    <property type="entry name" value="PRY"/>
    <property type="match status" value="1"/>
</dbReference>
<dbReference type="PANTHER" id="PTHR24103">
    <property type="entry name" value="E3 UBIQUITIN-PROTEIN LIGASE TRIM"/>
    <property type="match status" value="1"/>
</dbReference>
<evidence type="ECO:0000256" key="2">
    <source>
        <dbReference type="ARBA" id="ARBA00022771"/>
    </source>
</evidence>
<dbReference type="Gene3D" id="3.30.160.60">
    <property type="entry name" value="Classic Zinc Finger"/>
    <property type="match status" value="1"/>
</dbReference>
<evidence type="ECO:0000259" key="7">
    <source>
        <dbReference type="PROSITE" id="PS50188"/>
    </source>
</evidence>
<dbReference type="InParanoid" id="A0A4W3GKT8"/>
<dbReference type="Proteomes" id="UP000314986">
    <property type="component" value="Unassembled WGS sequence"/>
</dbReference>
<dbReference type="SMART" id="SM00184">
    <property type="entry name" value="RING"/>
    <property type="match status" value="1"/>
</dbReference>
<dbReference type="InterPro" id="IPR000315">
    <property type="entry name" value="Znf_B-box"/>
</dbReference>
<dbReference type="InterPro" id="IPR050143">
    <property type="entry name" value="TRIM/RBCC"/>
</dbReference>
<dbReference type="SUPFAM" id="SSF57845">
    <property type="entry name" value="B-box zinc-binding domain"/>
    <property type="match status" value="1"/>
</dbReference>
<reference evidence="9" key="3">
    <citation type="journal article" date="2014" name="Nature">
        <title>Elephant shark genome provides unique insights into gnathostome evolution.</title>
        <authorList>
            <consortium name="International Elephant Shark Genome Sequencing Consortium"/>
            <person name="Venkatesh B."/>
            <person name="Lee A.P."/>
            <person name="Ravi V."/>
            <person name="Maurya A.K."/>
            <person name="Lian M.M."/>
            <person name="Swann J.B."/>
            <person name="Ohta Y."/>
            <person name="Flajnik M.F."/>
            <person name="Sutoh Y."/>
            <person name="Kasahara M."/>
            <person name="Hoon S."/>
            <person name="Gangu V."/>
            <person name="Roy S.W."/>
            <person name="Irimia M."/>
            <person name="Korzh V."/>
            <person name="Kondrychyn I."/>
            <person name="Lim Z.W."/>
            <person name="Tay B.H."/>
            <person name="Tohari S."/>
            <person name="Kong K.W."/>
            <person name="Ho S."/>
            <person name="Lorente-Galdos B."/>
            <person name="Quilez J."/>
            <person name="Marques-Bonet T."/>
            <person name="Raney B.J."/>
            <person name="Ingham P.W."/>
            <person name="Tay A."/>
            <person name="Hillier L.W."/>
            <person name="Minx P."/>
            <person name="Boehm T."/>
            <person name="Wilson R.K."/>
            <person name="Brenner S."/>
            <person name="Warren W.C."/>
        </authorList>
    </citation>
    <scope>NUCLEOTIDE SEQUENCE [LARGE SCALE GENOMIC DNA]</scope>
</reference>
<dbReference type="Pfam" id="PF13765">
    <property type="entry name" value="PRY"/>
    <property type="match status" value="1"/>
</dbReference>
<dbReference type="Gene3D" id="2.60.120.920">
    <property type="match status" value="1"/>
</dbReference>
<organism evidence="8 9">
    <name type="scientific">Callorhinchus milii</name>
    <name type="common">Ghost shark</name>
    <dbReference type="NCBI Taxonomy" id="7868"/>
    <lineage>
        <taxon>Eukaryota</taxon>
        <taxon>Metazoa</taxon>
        <taxon>Chordata</taxon>
        <taxon>Craniata</taxon>
        <taxon>Vertebrata</taxon>
        <taxon>Chondrichthyes</taxon>
        <taxon>Holocephali</taxon>
        <taxon>Chimaeriformes</taxon>
        <taxon>Callorhinchidae</taxon>
        <taxon>Callorhinchus</taxon>
    </lineage>
</organism>
<dbReference type="PROSITE" id="PS50119">
    <property type="entry name" value="ZF_BBOX"/>
    <property type="match status" value="1"/>
</dbReference>
<proteinExistence type="predicted"/>
<dbReference type="InterPro" id="IPR013083">
    <property type="entry name" value="Znf_RING/FYVE/PHD"/>
</dbReference>
<evidence type="ECO:0000313" key="8">
    <source>
        <dbReference type="Ensembl" id="ENSCMIP00000004363.1"/>
    </source>
</evidence>
<reference evidence="8" key="5">
    <citation type="submission" date="2025-09" db="UniProtKB">
        <authorList>
            <consortium name="Ensembl"/>
        </authorList>
    </citation>
    <scope>IDENTIFICATION</scope>
</reference>
<feature type="domain" description="RING-type" evidence="5">
    <location>
        <begin position="16"/>
        <end position="57"/>
    </location>
</feature>
<accession>A0A4W3GKT8</accession>
<keyword evidence="3" id="KW-0862">Zinc</keyword>
<dbReference type="PRINTS" id="PR01407">
    <property type="entry name" value="BUTYPHLNCDUF"/>
</dbReference>
<dbReference type="CDD" id="cd13733">
    <property type="entry name" value="SPRY_PRY_C-I_1"/>
    <property type="match status" value="1"/>
</dbReference>
<dbReference type="InterPro" id="IPR006574">
    <property type="entry name" value="PRY"/>
</dbReference>
<dbReference type="PROSITE" id="PS50188">
    <property type="entry name" value="B302_SPRY"/>
    <property type="match status" value="1"/>
</dbReference>
<reference evidence="8" key="4">
    <citation type="submission" date="2025-08" db="UniProtKB">
        <authorList>
            <consortium name="Ensembl"/>
        </authorList>
    </citation>
    <scope>IDENTIFICATION</scope>
</reference>
<dbReference type="SUPFAM" id="SSF57850">
    <property type="entry name" value="RING/U-box"/>
    <property type="match status" value="1"/>
</dbReference>
<feature type="domain" description="B30.2/SPRY" evidence="7">
    <location>
        <begin position="278"/>
        <end position="465"/>
    </location>
</feature>
<dbReference type="FunCoup" id="A0A4W3GKT8">
    <property type="interactions" value="1"/>
</dbReference>
<keyword evidence="1" id="KW-0479">Metal-binding</keyword>
<keyword evidence="9" id="KW-1185">Reference proteome</keyword>
<evidence type="ECO:0000256" key="3">
    <source>
        <dbReference type="ARBA" id="ARBA00022833"/>
    </source>
</evidence>
<dbReference type="InterPro" id="IPR001870">
    <property type="entry name" value="B30.2/SPRY"/>
</dbReference>
<feature type="domain" description="B box-type" evidence="6">
    <location>
        <begin position="89"/>
        <end position="130"/>
    </location>
</feature>
<evidence type="ECO:0000256" key="1">
    <source>
        <dbReference type="ARBA" id="ARBA00022723"/>
    </source>
</evidence>
<dbReference type="InterPro" id="IPR003879">
    <property type="entry name" value="Butyrophylin_SPRY"/>
</dbReference>
<keyword evidence="2 4" id="KW-0863">Zinc-finger</keyword>
<reference evidence="9" key="2">
    <citation type="journal article" date="2007" name="PLoS Biol.">
        <title>Survey sequencing and comparative analysis of the elephant shark (Callorhinchus milii) genome.</title>
        <authorList>
            <person name="Venkatesh B."/>
            <person name="Kirkness E.F."/>
            <person name="Loh Y.H."/>
            <person name="Halpern A.L."/>
            <person name="Lee A.P."/>
            <person name="Johnson J."/>
            <person name="Dandona N."/>
            <person name="Viswanathan L.D."/>
            <person name="Tay A."/>
            <person name="Venter J.C."/>
            <person name="Strausberg R.L."/>
            <person name="Brenner S."/>
        </authorList>
    </citation>
    <scope>NUCLEOTIDE SEQUENCE [LARGE SCALE GENOMIC DNA]</scope>
</reference>
<dbReference type="SUPFAM" id="SSF49899">
    <property type="entry name" value="Concanavalin A-like lectins/glucanases"/>
    <property type="match status" value="1"/>
</dbReference>
<dbReference type="FunFam" id="2.60.120.920:FF:000004">
    <property type="entry name" value="Butyrophilin subfamily 1 member A1"/>
    <property type="match status" value="1"/>
</dbReference>
<dbReference type="CDD" id="cd16594">
    <property type="entry name" value="RING-HC_TRIM7-like_C-IV"/>
    <property type="match status" value="1"/>
</dbReference>
<evidence type="ECO:0000256" key="4">
    <source>
        <dbReference type="PROSITE-ProRule" id="PRU00024"/>
    </source>
</evidence>
<name>A0A4W3GKT8_CALMI</name>
<dbReference type="PROSITE" id="PS00518">
    <property type="entry name" value="ZF_RING_1"/>
    <property type="match status" value="1"/>
</dbReference>
<evidence type="ECO:0000313" key="9">
    <source>
        <dbReference type="Proteomes" id="UP000314986"/>
    </source>
</evidence>
<sequence>MASAQELENLRNEATCSICLEFYTDPVSLGCGHNFCRDCILQCWGTGQGSVSCPQCRQQIPQWSVRLNRTLSNVVESLQRLFLNPRLEEVGIQCGEHEEKLKLFCEMDQRAICVVCAMSHDHKYHTVIPIQEAAELQRREDVSKCFRIHCKHSNRNIGTGGDHSGLEACLPFTERLRKNIDAEFAKRHQLLTEEQRDMINKLRQQEEAILGQIENNKSDISKQITSINQRIAEIQTRLTLQNTEFLKVHRLCVWCHRQTVSVLMLVCVWCYRQTGDGVKAEFGKRCRRRGRIVSPTSLTLDPNTAHPRLILSVDRTRVRLGGRGQRVPDTPERFNIYYSVLGSEGFTSGRHYWEVEVGISTHCIVGVARESVPRKGCFTHGPEAGVWAVRLVNGEYVALTSPRSPLPLRVSPRVLGVYLDYAGGQVSLYDADHMFHLFTFTHTFTGKLFPYFSTWVRGLPVGEWR</sequence>
<dbReference type="PROSITE" id="PS50089">
    <property type="entry name" value="ZF_RING_2"/>
    <property type="match status" value="1"/>
</dbReference>